<evidence type="ECO:0000256" key="6">
    <source>
        <dbReference type="HAMAP-Rule" id="MF_00451"/>
    </source>
</evidence>
<evidence type="ECO:0000256" key="7">
    <source>
        <dbReference type="PROSITE-ProRule" id="PRU00706"/>
    </source>
</evidence>
<feature type="active site" description="Pros-phosphohistidine intermediate" evidence="6 7">
    <location>
        <position position="115"/>
    </location>
</feature>
<dbReference type="RefSeq" id="WP_124226280.1">
    <property type="nucleotide sequence ID" value="NZ_JANSKN010000023.1"/>
</dbReference>
<dbReference type="EC" id="2.7.4.6" evidence="6"/>
<feature type="binding site" evidence="6 7">
    <location>
        <position position="9"/>
    </location>
    <ligand>
        <name>ATP</name>
        <dbReference type="ChEBI" id="CHEBI:30616"/>
    </ligand>
</feature>
<organism evidence="10 11">
    <name type="scientific">Staphylococcus pettenkoferi</name>
    <dbReference type="NCBI Taxonomy" id="170573"/>
    <lineage>
        <taxon>Bacteria</taxon>
        <taxon>Bacillati</taxon>
        <taxon>Bacillota</taxon>
        <taxon>Bacilli</taxon>
        <taxon>Bacillales</taxon>
        <taxon>Staphylococcaceae</taxon>
        <taxon>Staphylococcus</taxon>
    </lineage>
</organism>
<keyword evidence="6" id="KW-0963">Cytoplasm</keyword>
<reference evidence="10" key="1">
    <citation type="journal article" date="2022" name="Int. J. Mol. Sci.">
        <title>Phenotypic and Genotypic Virulence Characterisation of Staphylococcus pettenkoferi Strains Isolated from Human Bloodstream and Diabetic Foot Infections.</title>
        <authorList>
            <person name="Magnan C."/>
            <person name="Ahmad-Mansour N."/>
            <person name="Pouget C."/>
            <person name="Morsli M."/>
            <person name="Huc-Brandt S."/>
            <person name="Pantel A."/>
            <person name="Dunyach-Remy C."/>
            <person name="Sotto A."/>
            <person name="Molle V."/>
            <person name="Lavigne J.-P."/>
        </authorList>
    </citation>
    <scope>NUCLEOTIDE SEQUENCE</scope>
    <source>
        <strain evidence="10">NSP012P</strain>
    </source>
</reference>
<dbReference type="Pfam" id="PF00334">
    <property type="entry name" value="NDK"/>
    <property type="match status" value="1"/>
</dbReference>
<dbReference type="InterPro" id="IPR001564">
    <property type="entry name" value="Nucleoside_diP_kinase"/>
</dbReference>
<dbReference type="HAMAP" id="MF_00451">
    <property type="entry name" value="NDP_kinase"/>
    <property type="match status" value="1"/>
</dbReference>
<comment type="similarity">
    <text evidence="2 6 7 8">Belongs to the NDK family.</text>
</comment>
<name>A0ABT4BLI0_9STAP</name>
<dbReference type="PROSITE" id="PS51374">
    <property type="entry name" value="NDPK_LIKE"/>
    <property type="match status" value="1"/>
</dbReference>
<keyword evidence="6" id="KW-0479">Metal-binding</keyword>
<comment type="subunit">
    <text evidence="6">Homotetramer.</text>
</comment>
<comment type="function">
    <text evidence="6">Major role in the synthesis of nucleoside triphosphates other than ATP. The ATP gamma phosphate is transferred to the NDP beta phosphate via a ping-pong mechanism, using a phosphorylated active-site intermediate.</text>
</comment>
<keyword evidence="11" id="KW-1185">Reference proteome</keyword>
<dbReference type="Proteomes" id="UP001072952">
    <property type="component" value="Unassembled WGS sequence"/>
</dbReference>
<evidence type="ECO:0000256" key="5">
    <source>
        <dbReference type="ARBA" id="ARBA00023080"/>
    </source>
</evidence>
<comment type="subcellular location">
    <subcellularLocation>
        <location evidence="6">Cytoplasm</location>
    </subcellularLocation>
</comment>
<feature type="domain" description="Nucleoside diphosphate kinase-like" evidence="9">
    <location>
        <begin position="1"/>
        <end position="138"/>
    </location>
</feature>
<dbReference type="GO" id="GO:0004550">
    <property type="term" value="F:nucleoside diphosphate kinase activity"/>
    <property type="evidence" value="ECO:0007669"/>
    <property type="project" value="UniProtKB-EC"/>
</dbReference>
<evidence type="ECO:0000313" key="11">
    <source>
        <dbReference type="Proteomes" id="UP001072952"/>
    </source>
</evidence>
<feature type="binding site" evidence="6 7">
    <location>
        <position position="91"/>
    </location>
    <ligand>
        <name>ATP</name>
        <dbReference type="ChEBI" id="CHEBI:30616"/>
    </ligand>
</feature>
<dbReference type="NCBIfam" id="NF001908">
    <property type="entry name" value="PRK00668.1"/>
    <property type="match status" value="1"/>
</dbReference>
<dbReference type="InterPro" id="IPR036850">
    <property type="entry name" value="NDK-like_dom_sf"/>
</dbReference>
<evidence type="ECO:0000256" key="3">
    <source>
        <dbReference type="ARBA" id="ARBA00022679"/>
    </source>
</evidence>
<keyword evidence="5 6" id="KW-0546">Nucleotide metabolism</keyword>
<dbReference type="InterPro" id="IPR034907">
    <property type="entry name" value="NDK-like_dom"/>
</dbReference>
<proteinExistence type="inferred from homology"/>
<feature type="binding site" evidence="6 7">
    <location>
        <position position="102"/>
    </location>
    <ligand>
        <name>ATP</name>
        <dbReference type="ChEBI" id="CHEBI:30616"/>
    </ligand>
</feature>
<feature type="binding site" evidence="6 7">
    <location>
        <position position="112"/>
    </location>
    <ligand>
        <name>ATP</name>
        <dbReference type="ChEBI" id="CHEBI:30616"/>
    </ligand>
</feature>
<gene>
    <name evidence="6 10" type="primary">ndk</name>
    <name evidence="10" type="ORF">NW133_03630</name>
</gene>
<keyword evidence="6" id="KW-0597">Phosphoprotein</keyword>
<evidence type="ECO:0000259" key="9">
    <source>
        <dbReference type="SMART" id="SM00562"/>
    </source>
</evidence>
<accession>A0ABT4BLI0</accession>
<feature type="binding site" evidence="6 7">
    <location>
        <position position="57"/>
    </location>
    <ligand>
        <name>ATP</name>
        <dbReference type="ChEBI" id="CHEBI:30616"/>
    </ligand>
</feature>
<keyword evidence="6" id="KW-0547">Nucleotide-binding</keyword>
<evidence type="ECO:0000256" key="1">
    <source>
        <dbReference type="ARBA" id="ARBA00001946"/>
    </source>
</evidence>
<reference evidence="10" key="2">
    <citation type="submission" date="2022-08" db="EMBL/GenBank/DDBJ databases">
        <authorList>
            <person name="Magnan C."/>
        </authorList>
    </citation>
    <scope>NUCLEOTIDE SEQUENCE</scope>
    <source>
        <strain evidence="10">NSP012P</strain>
    </source>
</reference>
<keyword evidence="6" id="KW-0460">Magnesium</keyword>
<evidence type="ECO:0000256" key="8">
    <source>
        <dbReference type="RuleBase" id="RU004011"/>
    </source>
</evidence>
<evidence type="ECO:0000313" key="10">
    <source>
        <dbReference type="EMBL" id="MCY1582640.1"/>
    </source>
</evidence>
<dbReference type="PANTHER" id="PTHR11349">
    <property type="entry name" value="NUCLEOSIDE DIPHOSPHATE KINASE"/>
    <property type="match status" value="1"/>
</dbReference>
<evidence type="ECO:0000256" key="2">
    <source>
        <dbReference type="ARBA" id="ARBA00008142"/>
    </source>
</evidence>
<dbReference type="EMBL" id="JANSLD010000013">
    <property type="protein sequence ID" value="MCY1582640.1"/>
    <property type="molecule type" value="Genomic_DNA"/>
</dbReference>
<comment type="caution">
    <text evidence="10">The sequence shown here is derived from an EMBL/GenBank/DDBJ whole genome shotgun (WGS) entry which is preliminary data.</text>
</comment>
<dbReference type="CDD" id="cd04413">
    <property type="entry name" value="NDPk_I"/>
    <property type="match status" value="1"/>
</dbReference>
<keyword evidence="3 6" id="KW-0808">Transferase</keyword>
<protein>
    <recommendedName>
        <fullName evidence="6">Nucleoside diphosphate kinase</fullName>
        <shortName evidence="6">NDK</shortName>
        <shortName evidence="6">NDP kinase</shortName>
        <ecNumber evidence="6">2.7.4.6</ecNumber>
    </recommendedName>
    <alternativeName>
        <fullName evidence="6">Nucleoside-2-P kinase</fullName>
    </alternativeName>
</protein>
<dbReference type="Gene3D" id="3.30.70.141">
    <property type="entry name" value="Nucleoside diphosphate kinase-like domain"/>
    <property type="match status" value="1"/>
</dbReference>
<comment type="catalytic activity">
    <reaction evidence="6">
        <text>a 2'-deoxyribonucleoside 5'-diphosphate + ATP = a 2'-deoxyribonucleoside 5'-triphosphate + ADP</text>
        <dbReference type="Rhea" id="RHEA:44640"/>
        <dbReference type="ChEBI" id="CHEBI:30616"/>
        <dbReference type="ChEBI" id="CHEBI:61560"/>
        <dbReference type="ChEBI" id="CHEBI:73316"/>
        <dbReference type="ChEBI" id="CHEBI:456216"/>
        <dbReference type="EC" id="2.7.4.6"/>
    </reaction>
</comment>
<comment type="catalytic activity">
    <reaction evidence="6">
        <text>a ribonucleoside 5'-diphosphate + ATP = a ribonucleoside 5'-triphosphate + ADP</text>
        <dbReference type="Rhea" id="RHEA:18113"/>
        <dbReference type="ChEBI" id="CHEBI:30616"/>
        <dbReference type="ChEBI" id="CHEBI:57930"/>
        <dbReference type="ChEBI" id="CHEBI:61557"/>
        <dbReference type="ChEBI" id="CHEBI:456216"/>
        <dbReference type="EC" id="2.7.4.6"/>
    </reaction>
</comment>
<evidence type="ECO:0000256" key="4">
    <source>
        <dbReference type="ARBA" id="ARBA00022777"/>
    </source>
</evidence>
<comment type="cofactor">
    <cofactor evidence="1 6">
        <name>Mg(2+)</name>
        <dbReference type="ChEBI" id="CHEBI:18420"/>
    </cofactor>
</comment>
<keyword evidence="4 6" id="KW-0418">Kinase</keyword>
<keyword evidence="6" id="KW-0067">ATP-binding</keyword>
<dbReference type="PRINTS" id="PR01243">
    <property type="entry name" value="NUCDPKINASE"/>
</dbReference>
<dbReference type="SUPFAM" id="SSF54919">
    <property type="entry name" value="Nucleoside diphosphate kinase, NDK"/>
    <property type="match status" value="1"/>
</dbReference>
<sequence>MERTFLMLKPDAVQRNLIGEVVSRIERKGLKLVGAKLMTVPRSLAETHYSEHQGKPFYEGLVSFITSAPVFAMVVEGEDAVDVSRHIIGETNPSEAAPGTIRGDFGLTIGRNIIHGSDSTESADKEINLWFNPEELSDYTSNNEAWLYE</sequence>
<dbReference type="SMART" id="SM00562">
    <property type="entry name" value="NDK"/>
    <property type="match status" value="1"/>
</dbReference>
<feature type="binding site" evidence="6 7">
    <location>
        <position position="85"/>
    </location>
    <ligand>
        <name>ATP</name>
        <dbReference type="ChEBI" id="CHEBI:30616"/>
    </ligand>
</feature>